<evidence type="ECO:0000256" key="5">
    <source>
        <dbReference type="ARBA" id="ARBA00022729"/>
    </source>
</evidence>
<feature type="disulfide bond" evidence="13">
    <location>
        <begin position="109"/>
        <end position="121"/>
    </location>
</feature>
<keyword evidence="3" id="KW-0254">Endocytosis</keyword>
<keyword evidence="19" id="KW-1185">Reference proteome</keyword>
<dbReference type="EMBL" id="CM015728">
    <property type="protein sequence ID" value="KAF3702198.1"/>
    <property type="molecule type" value="Genomic_DNA"/>
</dbReference>
<gene>
    <name evidence="18" type="ORF">EXN66_Car017886</name>
</gene>
<keyword evidence="5 16" id="KW-0732">Signal</keyword>
<evidence type="ECO:0000256" key="16">
    <source>
        <dbReference type="SAM" id="SignalP"/>
    </source>
</evidence>
<accession>A0A6G1QIW8</accession>
<dbReference type="PROSITE" id="PS51120">
    <property type="entry name" value="LDLRB"/>
    <property type="match status" value="2"/>
</dbReference>
<feature type="disulfide bond" evidence="13">
    <location>
        <begin position="1560"/>
        <end position="1578"/>
    </location>
</feature>
<feature type="disulfide bond" evidence="13">
    <location>
        <begin position="1398"/>
        <end position="1413"/>
    </location>
</feature>
<feature type="disulfide bond" evidence="13">
    <location>
        <begin position="88"/>
        <end position="103"/>
    </location>
</feature>
<reference evidence="18 19" key="1">
    <citation type="submission" date="2019-02" db="EMBL/GenBank/DDBJ databases">
        <title>Opniocepnalus argus genome.</title>
        <authorList>
            <person name="Zhou C."/>
            <person name="Xiao S."/>
        </authorList>
    </citation>
    <scope>NUCLEOTIDE SEQUENCE [LARGE SCALE GENOMIC DNA]</scope>
    <source>
        <strain evidence="18">OARG1902GOOAL</strain>
        <tissue evidence="18">Muscle</tissue>
    </source>
</reference>
<dbReference type="SUPFAM" id="SSF63825">
    <property type="entry name" value="YWTD domain"/>
    <property type="match status" value="4"/>
</dbReference>
<feature type="disulfide bond" evidence="13">
    <location>
        <begin position="146"/>
        <end position="158"/>
    </location>
</feature>
<keyword evidence="9 12" id="KW-1015">Disulfide bond</keyword>
<evidence type="ECO:0000313" key="19">
    <source>
        <dbReference type="Proteomes" id="UP000503349"/>
    </source>
</evidence>
<dbReference type="InterPro" id="IPR000033">
    <property type="entry name" value="LDLR_classB_rpt"/>
</dbReference>
<organism evidence="18 19">
    <name type="scientific">Channa argus</name>
    <name type="common">Northern snakehead</name>
    <name type="synonym">Ophicephalus argus</name>
    <dbReference type="NCBI Taxonomy" id="215402"/>
    <lineage>
        <taxon>Eukaryota</taxon>
        <taxon>Metazoa</taxon>
        <taxon>Chordata</taxon>
        <taxon>Craniata</taxon>
        <taxon>Vertebrata</taxon>
        <taxon>Euteleostomi</taxon>
        <taxon>Actinopterygii</taxon>
        <taxon>Neopterygii</taxon>
        <taxon>Teleostei</taxon>
        <taxon>Neoteleostei</taxon>
        <taxon>Acanthomorphata</taxon>
        <taxon>Anabantaria</taxon>
        <taxon>Anabantiformes</taxon>
        <taxon>Channoidei</taxon>
        <taxon>Channidae</taxon>
        <taxon>Channa</taxon>
    </lineage>
</organism>
<comment type="caution">
    <text evidence="12">Lacks conserved residue(s) required for the propagation of feature annotation.</text>
</comment>
<feature type="transmembrane region" description="Helical" evidence="15">
    <location>
        <begin position="2559"/>
        <end position="2580"/>
    </location>
</feature>
<keyword evidence="18" id="KW-0449">Lipoprotein</keyword>
<dbReference type="PROSITE" id="PS50068">
    <property type="entry name" value="LDLRA_2"/>
    <property type="match status" value="25"/>
</dbReference>
<dbReference type="InterPro" id="IPR011042">
    <property type="entry name" value="6-blade_b-propeller_TolB-like"/>
</dbReference>
<dbReference type="Gene3D" id="2.10.25.10">
    <property type="entry name" value="Laminin"/>
    <property type="match status" value="4"/>
</dbReference>
<dbReference type="FunFam" id="4.10.400.10:FF:000065">
    <property type="entry name" value="Transmembrane protease serine 7"/>
    <property type="match status" value="1"/>
</dbReference>
<dbReference type="InterPro" id="IPR000742">
    <property type="entry name" value="EGF"/>
</dbReference>
<evidence type="ECO:0000256" key="12">
    <source>
        <dbReference type="PROSITE-ProRule" id="PRU00076"/>
    </source>
</evidence>
<feature type="disulfide bond" evidence="13">
    <location>
        <begin position="1230"/>
        <end position="1245"/>
    </location>
</feature>
<reference evidence="19" key="2">
    <citation type="submission" date="2019-02" db="EMBL/GenBank/DDBJ databases">
        <title>Opniocepnalus argus Var Kimnra genome.</title>
        <authorList>
            <person name="Zhou C."/>
            <person name="Xiao S."/>
        </authorList>
    </citation>
    <scope>NUCLEOTIDE SEQUENCE [LARGE SCALE GENOMIC DNA]</scope>
</reference>
<feature type="disulfide bond" evidence="13">
    <location>
        <begin position="1612"/>
        <end position="1627"/>
    </location>
</feature>
<dbReference type="GO" id="GO:0006898">
    <property type="term" value="P:receptor-mediated endocytosis"/>
    <property type="evidence" value="ECO:0007669"/>
    <property type="project" value="TreeGrafter"/>
</dbReference>
<feature type="disulfide bond" evidence="13">
    <location>
        <begin position="1180"/>
        <end position="1195"/>
    </location>
</feature>
<dbReference type="PROSITE" id="PS50026">
    <property type="entry name" value="EGF_3"/>
    <property type="match status" value="3"/>
</dbReference>
<dbReference type="PROSITE" id="PS01186">
    <property type="entry name" value="EGF_2"/>
    <property type="match status" value="3"/>
</dbReference>
<feature type="disulfide bond" evidence="13">
    <location>
        <begin position="25"/>
        <end position="37"/>
    </location>
</feature>
<feature type="disulfide bond" evidence="13">
    <location>
        <begin position="128"/>
        <end position="143"/>
    </location>
</feature>
<evidence type="ECO:0000256" key="9">
    <source>
        <dbReference type="ARBA" id="ARBA00023157"/>
    </source>
</evidence>
<dbReference type="InterPro" id="IPR051221">
    <property type="entry name" value="LDLR-related"/>
</dbReference>
<dbReference type="GO" id="GO:0042562">
    <property type="term" value="F:hormone binding"/>
    <property type="evidence" value="ECO:0007669"/>
    <property type="project" value="TreeGrafter"/>
</dbReference>
<dbReference type="InterPro" id="IPR018097">
    <property type="entry name" value="EGF_Ca-bd_CS"/>
</dbReference>
<feature type="chain" id="PRO_5026116187" evidence="16">
    <location>
        <begin position="20"/>
        <end position="2634"/>
    </location>
</feature>
<feature type="domain" description="EGF-like" evidence="17">
    <location>
        <begin position="2514"/>
        <end position="2550"/>
    </location>
</feature>
<feature type="disulfide bond" evidence="13">
    <location>
        <begin position="1308"/>
        <end position="1323"/>
    </location>
</feature>
<feature type="disulfide bond" evidence="13">
    <location>
        <begin position="1572"/>
        <end position="1587"/>
    </location>
</feature>
<evidence type="ECO:0000256" key="2">
    <source>
        <dbReference type="ARBA" id="ARBA00022536"/>
    </source>
</evidence>
<keyword evidence="2 12" id="KW-0245">EGF-like domain</keyword>
<dbReference type="SMART" id="SM00181">
    <property type="entry name" value="EGF"/>
    <property type="match status" value="9"/>
</dbReference>
<dbReference type="InterPro" id="IPR023415">
    <property type="entry name" value="LDLR_class-A_CS"/>
</dbReference>
<evidence type="ECO:0000256" key="11">
    <source>
        <dbReference type="ARBA" id="ARBA00023180"/>
    </source>
</evidence>
<evidence type="ECO:0000256" key="8">
    <source>
        <dbReference type="ARBA" id="ARBA00023136"/>
    </source>
</evidence>
<keyword evidence="8 15" id="KW-0472">Membrane</keyword>
<dbReference type="FunFam" id="2.120.10.30:FF:000241">
    <property type="entry name" value="Low-density lipoprotein receptor-related protein 6"/>
    <property type="match status" value="1"/>
</dbReference>
<dbReference type="SUPFAM" id="SSF57196">
    <property type="entry name" value="EGF/Laminin"/>
    <property type="match status" value="2"/>
</dbReference>
<dbReference type="PROSITE" id="PS00022">
    <property type="entry name" value="EGF_1"/>
    <property type="match status" value="1"/>
</dbReference>
<feature type="disulfide bond" evidence="13">
    <location>
        <begin position="1076"/>
        <end position="1091"/>
    </location>
</feature>
<feature type="domain" description="EGF-like" evidence="17">
    <location>
        <begin position="1752"/>
        <end position="1793"/>
    </location>
</feature>
<feature type="disulfide bond" evidence="12">
    <location>
        <begin position="2540"/>
        <end position="2549"/>
    </location>
</feature>
<dbReference type="Pfam" id="PF14670">
    <property type="entry name" value="FXa_inhibition"/>
    <property type="match status" value="1"/>
</dbReference>
<feature type="disulfide bond" evidence="13">
    <location>
        <begin position="44"/>
        <end position="59"/>
    </location>
</feature>
<feature type="disulfide bond" evidence="13">
    <location>
        <begin position="924"/>
        <end position="939"/>
    </location>
</feature>
<feature type="disulfide bond" evidence="13">
    <location>
        <begin position="1455"/>
        <end position="1470"/>
    </location>
</feature>
<dbReference type="PRINTS" id="PR00261">
    <property type="entry name" value="LDLRECEPTOR"/>
</dbReference>
<feature type="disulfide bond" evidence="13">
    <location>
        <begin position="1553"/>
        <end position="1565"/>
    </location>
</feature>
<dbReference type="InterPro" id="IPR000152">
    <property type="entry name" value="EGF-type_Asp/Asn_hydroxyl_site"/>
</dbReference>
<evidence type="ECO:0000256" key="6">
    <source>
        <dbReference type="ARBA" id="ARBA00022737"/>
    </source>
</evidence>
<evidence type="ECO:0000256" key="13">
    <source>
        <dbReference type="PROSITE-ProRule" id="PRU00124"/>
    </source>
</evidence>
<feature type="disulfide bond" evidence="13">
    <location>
        <begin position="1269"/>
        <end position="1284"/>
    </location>
</feature>
<keyword evidence="4 15" id="KW-0812">Transmembrane</keyword>
<dbReference type="SMART" id="SM00192">
    <property type="entry name" value="LDLa"/>
    <property type="match status" value="25"/>
</dbReference>
<evidence type="ECO:0000313" key="18">
    <source>
        <dbReference type="EMBL" id="KAF3702198.1"/>
    </source>
</evidence>
<keyword evidence="7 15" id="KW-1133">Transmembrane helix</keyword>
<feature type="disulfide bond" evidence="13">
    <location>
        <begin position="986"/>
        <end position="1001"/>
    </location>
</feature>
<feature type="signal peptide" evidence="16">
    <location>
        <begin position="1"/>
        <end position="19"/>
    </location>
</feature>
<evidence type="ECO:0000256" key="1">
    <source>
        <dbReference type="ARBA" id="ARBA00004479"/>
    </source>
</evidence>
<feature type="domain" description="EGF-like" evidence="17">
    <location>
        <begin position="222"/>
        <end position="261"/>
    </location>
</feature>
<dbReference type="Pfam" id="PF00057">
    <property type="entry name" value="Ldl_recept_a"/>
    <property type="match status" value="23"/>
</dbReference>
<dbReference type="PROSITE" id="PS00010">
    <property type="entry name" value="ASX_HYDROXYL"/>
    <property type="match status" value="2"/>
</dbReference>
<keyword evidence="10 18" id="KW-0675">Receptor</keyword>
<evidence type="ECO:0000256" key="7">
    <source>
        <dbReference type="ARBA" id="ARBA00022989"/>
    </source>
</evidence>
<evidence type="ECO:0000256" key="4">
    <source>
        <dbReference type="ARBA" id="ARBA00022692"/>
    </source>
</evidence>
<dbReference type="Proteomes" id="UP000503349">
    <property type="component" value="Chromosome 17"/>
</dbReference>
<evidence type="ECO:0000256" key="15">
    <source>
        <dbReference type="SAM" id="Phobius"/>
    </source>
</evidence>
<protein>
    <submittedName>
        <fullName evidence="18">Low-density lipoprotein receptor-related protein 2</fullName>
    </submittedName>
</protein>
<feature type="disulfide bond" evidence="13">
    <location>
        <begin position="834"/>
        <end position="849"/>
    </location>
</feature>
<dbReference type="SUPFAM" id="SSF57424">
    <property type="entry name" value="LDL receptor-like module"/>
    <property type="match status" value="25"/>
</dbReference>
<dbReference type="FunFam" id="2.10.25.10:FF:000009">
    <property type="entry name" value="Low-density lipoprotein receptor isoform 1"/>
    <property type="match status" value="1"/>
</dbReference>
<evidence type="ECO:0000256" key="3">
    <source>
        <dbReference type="ARBA" id="ARBA00022583"/>
    </source>
</evidence>
<dbReference type="FunFam" id="2.10.25.10:FF:000010">
    <property type="entry name" value="Pro-epidermal growth factor"/>
    <property type="match status" value="1"/>
</dbReference>
<feature type="disulfide bond" evidence="13">
    <location>
        <begin position="1359"/>
        <end position="1374"/>
    </location>
</feature>
<evidence type="ECO:0000256" key="14">
    <source>
        <dbReference type="PROSITE-ProRule" id="PRU00461"/>
    </source>
</evidence>
<feature type="disulfide bond" evidence="13">
    <location>
        <begin position="2462"/>
        <end position="2477"/>
    </location>
</feature>
<name>A0A6G1QIW8_CHAAH</name>
<feature type="disulfide bond" evidence="13">
    <location>
        <begin position="1533"/>
        <end position="1548"/>
    </location>
</feature>
<dbReference type="InterPro" id="IPR002172">
    <property type="entry name" value="LDrepeatLR_classA_rpt"/>
</dbReference>
<dbReference type="PROSITE" id="PS01209">
    <property type="entry name" value="LDLRA_1"/>
    <property type="match status" value="13"/>
</dbReference>
<evidence type="ECO:0000259" key="17">
    <source>
        <dbReference type="PROSITE" id="PS50026"/>
    </source>
</evidence>
<dbReference type="Gene3D" id="4.10.400.10">
    <property type="entry name" value="Low-density Lipoprotein Receptor"/>
    <property type="match status" value="24"/>
</dbReference>
<dbReference type="Pfam" id="PF07645">
    <property type="entry name" value="EGF_CA"/>
    <property type="match status" value="2"/>
</dbReference>
<dbReference type="InterPro" id="IPR001881">
    <property type="entry name" value="EGF-like_Ca-bd_dom"/>
</dbReference>
<dbReference type="GO" id="GO:0043235">
    <property type="term" value="C:receptor complex"/>
    <property type="evidence" value="ECO:0007669"/>
    <property type="project" value="TreeGrafter"/>
</dbReference>
<dbReference type="SMART" id="SM00135">
    <property type="entry name" value="LY"/>
    <property type="match status" value="13"/>
</dbReference>
<feature type="repeat" description="LDL-receptor class B" evidence="14">
    <location>
        <begin position="1928"/>
        <end position="1971"/>
    </location>
</feature>
<sequence>MNLHQLVCLICLASVRVFGGQILGCHHGQWQCDDGNCIPDMWRCDGAGDCLDGSDEMACAALPGSPDCPPGQFPCLDSAGCVNASARCDGQSQCPTGSDEENCTAIKGCLDSDWTCRNHICIPRELHCDGLNDCMDNSDEEDCDLCAGSGMQCPEGTCLSAEDRCDGQVHCSDGSDEPLTCGRICSVNNGGCSHVCIDKSWGTLCACHTGYKLASDGALCEDLDECVPPFSVCMHYCTNAIGSFYCHCREGFELNGTSTCLATGNATRLLTVQRRSIGLLNVKTQEFEMIQTPVFDPVALTFDIARGWYFWADSHGSIYKNDGLHSRTIYTGEPGVSGLACDWLNGNLYWSNQRTESIYMQAGDENSYTTLLSKNIGPSDLVLIPVESLMFWINAGPGDRVTIEKSWMDGKERSSLMALTAQSAHGLTADVAARRLYWISDFKKSIEMVKMDGTGRYSFTGLFNSLPAISLAAFESLLYWVDDKGLWQVPQNQPNQKKFLWKAKLPLLNIYHELQQPKGSSACLKTPCQLCHLTKGNALGFTCTCPDTKVLLLDGTCEYPRFIYATISNINLLEFRSKESMETQLFTTNDGILSFDLDWYRDWLYWANQTGHIQRTSLTEVKTEVVPTLLPVCVIKVDQRTGNLFWVSCDLHNIATNAAVSRYSQQLYQTKEEIRDFTLDWLRGGILWLEEDRILTMSMMGGKPRELLQLAGGLSGGIAFDLRANSLLWNSKRAGLTTMSLLQDTSHQAGKRWNISGSVIAAFEPFLLSLSDGVMTLWDRRDGSPIQDITVRAHVFSVIAALRDIDTESNTPVCKEPSVVCRHSSVCLPPVQLCDGKKDCPDGDDEELCVTTCQSKEDFQCKDLRNCISRNLVCDGRAHCPDGSDELDCPTIASPATRANILKCRQGLKRCADGTECVLYSHVCDGERDCKDGSDELGCDDAERTVSRPNTATTNKKSPAPPLPTCSSPSVLCPSVHLCISPSQFCNGLNDCPDGFDENNCEERCPSNDYFQCKDHKSCITRTLVCDGRAHCHDGSDEINCPSVADSAAQMNSLKCLMGSRPCRDGTGCVLLSRICNGERDCGDGSDEEGCSGMNIATTMLADNESPAPIKPFTQPPTKPECTSPSVQCSGSSLCIHPTQLCDGKEDCPDGSDENCVTCPYETHFLCKDRRSCIPKGLVCDGRLHCHDGSDEDKCESPPPSASHAKVLTCTMGSRPCNDGRDCVSYSHVCDGEHDCIDGSDEQGCPENCRQGEFQCSHGKMCIPEAQVCDGKPQCRDRSDELDCWDKTKSCEYRCPDSKRCIPKKLLCDGERDCLDGTDELDCDPFPATTEQPLLTSTCITPSVLCPGSSLCISQSQLCDGQTDCPDGFDEKTCVIQCNNPDFLCNDQRRCIPRMEVCDGRAHCVDGSDEEDCQSADPAALSSTVLSATSAPVRCRIGSKPCKDGLECVMYSHVCDGEEDCNDGSDEEGCALHCKAGEFQCSHGNRCIPPEQVCDGQYDCQDLSDEMDCSKLIEGCHRRCDNNTRCIPDTFLCDGERDCADGSDEEKCGLVACAINQYRCTSGQCVSEALRCDGYADCSDRSDEVDCTRPPRCLAQLQCPHSHECLQKEWLCDGENDCKDGSDEKNCVTPPAKCREYQWQCGDSSQCIPLSWRCDGKEDCHNGMDEDKCRQRKCPPHLYQCGSGECVDPHLVCNGFTNCADSSDEGVGCAQRNCSSPSAPHCDHQCVSTPNGPRCYCTAGFKLQSSTLSCVDADECNTVPHAVCKHTCLNTRGSYVCHCHPGFYLEPDNKSCRAKDEPLLLASVQSELLLVGVHNNTLHLLSSVSRPVFSLDYHWAQHRVYWLSPDYQSIRWADMKNSNNKGTLIKGVKSDFIAVDWVGKNLYWVDGLVGQILAVKLSDTTVRSQDYTVVLGEDLEQPSSLVLLPHKGLMLWSEIGSSPQIERSGMDGSKRKVVLSRGLSWPVSLAYDLLDNRVYWADEKLRCIGSASLEGDNVKILQLAETPSPFSVAVFNDRVFWSDTKRRTIRSADKTTGKDQKVLLKRPGQPFGLKLMHPLSQPALSSPCDQLRCSHLCLLAPAVRSRSGALGSTGAPVAVCRCPKGLLLSKDKITCSVPMESTFLLLLSRTTVYQIYLQSLHREGVALKKMPNSRVLALPGVTVASGLDVSIRELSMYVADAVQGSVDVLKLSSSRSRQGLTPVGQILQLKKGDSVTALAVDWVTSNLYWSSTQRADLHVTSWREGYTTSLLQGSLKGTTSIALHPPSGLLCYTAIVVGSGKSQTEVNCAWMDGRNKAVLWRKSSIPTSLSFSNKGTMIFWADTGEGVISSIGVDGSGYKQFKTGPGLLMSFTQTENVLLWVTLDKDVTKMWFSDGFQPKQLWFETKTSIVEIRAYSNDSQSGTNGCSNNNGRCLHLCLPYPRGQTCKCGQGFYTVNVTSCAPLSACPSGEKSCSDGSNCISSNNICDGHVDCLDKSDEQNCLDTNAAYFGTKDGDGHQFFSTSQPKAKNNTVNSVLKDSTTCDLQHCNGHGNCLTDRKVTRCQCTAGYKGEFCQETEIRQDRVAVILGVFCLLVAFSAAVFILAKRRAWVFIRSRSTEKETLMANMGLPYEHYSESEELESPVDVKNTPLSLNAVNLQ</sequence>
<proteinExistence type="predicted"/>
<evidence type="ECO:0000256" key="10">
    <source>
        <dbReference type="ARBA" id="ARBA00023170"/>
    </source>
</evidence>
<dbReference type="Gene3D" id="4.10.1220.10">
    <property type="entry name" value="EGF-type module"/>
    <property type="match status" value="1"/>
</dbReference>
<dbReference type="PANTHER" id="PTHR22722">
    <property type="entry name" value="LOW-DENSITY LIPOPROTEIN RECEPTOR-RELATED PROTEIN 2-RELATED"/>
    <property type="match status" value="1"/>
</dbReference>
<keyword evidence="6" id="KW-0677">Repeat</keyword>
<feature type="disulfide bond" evidence="13">
    <location>
        <begin position="1593"/>
        <end position="1605"/>
    </location>
</feature>
<dbReference type="PROSITE" id="PS01187">
    <property type="entry name" value="EGF_CA"/>
    <property type="match status" value="2"/>
</dbReference>
<dbReference type="InterPro" id="IPR049883">
    <property type="entry name" value="NOTCH1_EGF-like"/>
</dbReference>
<dbReference type="InterPro" id="IPR009030">
    <property type="entry name" value="Growth_fac_rcpt_cys_sf"/>
</dbReference>
<feature type="disulfide bond" evidence="13">
    <location>
        <begin position="874"/>
        <end position="889"/>
    </location>
</feature>
<feature type="disulfide bond" evidence="13">
    <location>
        <begin position="1681"/>
        <end position="1699"/>
    </location>
</feature>
<feature type="disulfide bond" evidence="13">
    <location>
        <begin position="1654"/>
        <end position="1669"/>
    </location>
</feature>
<feature type="disulfide bond" evidence="13">
    <location>
        <begin position="32"/>
        <end position="50"/>
    </location>
</feature>
<feature type="disulfide bond" evidence="13">
    <location>
        <begin position="1494"/>
        <end position="1509"/>
    </location>
</feature>
<feature type="disulfide bond" evidence="13">
    <location>
        <begin position="153"/>
        <end position="171"/>
    </location>
</feature>
<dbReference type="PANTHER" id="PTHR22722:SF12">
    <property type="entry name" value="EGF-LIKE DOMAIN-CONTAINING PROTEIN"/>
    <property type="match status" value="1"/>
</dbReference>
<feature type="repeat" description="LDL-receptor class B" evidence="14">
    <location>
        <begin position="1972"/>
        <end position="2014"/>
    </location>
</feature>
<dbReference type="GO" id="GO:0016324">
    <property type="term" value="C:apical plasma membrane"/>
    <property type="evidence" value="ECO:0007669"/>
    <property type="project" value="TreeGrafter"/>
</dbReference>
<feature type="disulfide bond" evidence="13">
    <location>
        <begin position="1674"/>
        <end position="1686"/>
    </location>
</feature>
<dbReference type="Gene3D" id="2.120.10.30">
    <property type="entry name" value="TolB, C-terminal domain"/>
    <property type="match status" value="4"/>
</dbReference>
<dbReference type="CDD" id="cd00112">
    <property type="entry name" value="LDLa"/>
    <property type="match status" value="25"/>
</dbReference>
<dbReference type="GO" id="GO:0005509">
    <property type="term" value="F:calcium ion binding"/>
    <property type="evidence" value="ECO:0007669"/>
    <property type="project" value="InterPro"/>
</dbReference>
<keyword evidence="11" id="KW-0325">Glycoprotein</keyword>
<comment type="subcellular location">
    <subcellularLocation>
        <location evidence="1">Membrane</location>
        <topology evidence="1">Single-pass type I membrane protein</topology>
    </subcellularLocation>
</comment>
<feature type="disulfide bond" evidence="13">
    <location>
        <begin position="1026"/>
        <end position="1041"/>
    </location>
</feature>
<dbReference type="SUPFAM" id="SSF57184">
    <property type="entry name" value="Growth factor receptor domain"/>
    <property type="match status" value="1"/>
</dbReference>
<feature type="disulfide bond" evidence="13">
    <location>
        <begin position="116"/>
        <end position="134"/>
    </location>
</feature>
<dbReference type="SMART" id="SM00179">
    <property type="entry name" value="EGF_CA"/>
    <property type="match status" value="3"/>
</dbReference>
<dbReference type="InterPro" id="IPR036055">
    <property type="entry name" value="LDL_receptor-like_sf"/>
</dbReference>